<dbReference type="RefSeq" id="WP_344938170.1">
    <property type="nucleotide sequence ID" value="NZ_BAAAZR010000004.1"/>
</dbReference>
<organism evidence="8 9">
    <name type="scientific">Sphaerisporangium flaviroseum</name>
    <dbReference type="NCBI Taxonomy" id="509199"/>
    <lineage>
        <taxon>Bacteria</taxon>
        <taxon>Bacillati</taxon>
        <taxon>Actinomycetota</taxon>
        <taxon>Actinomycetes</taxon>
        <taxon>Streptosporangiales</taxon>
        <taxon>Streptosporangiaceae</taxon>
        <taxon>Sphaerisporangium</taxon>
    </lineage>
</organism>
<sequence length="435" mass="47748">MAGSGGAIGGQEALAARSRQEWLRNSSLGLFLHWGMGTWPPYTDVRAWEDRVTNDGWTPGYWLDKAEELHAGYLVFASFHSRLGYVRTWPSQIPGSPATRRDFLGELVSAARSRGQKILLYMTDDPRWHDENGVEFLDSAGYSAHKGRPVDLTTRDGFGEFASDNFVEVMRRYPDLAGFWIDKENGHWRRSGLYARIRAERPEWILSSNDQDSFPADATMDVVSAGVTAAAPVPRLTESCFTVAGSWWHAGGDPAVDHGRVIARIVANAGSSTKSLLAFGARHGGRFPQNQEAFTRFAATYLDGIWESIGGTEGGGSPHGRAPHDGARPDLDGEGAAAVTTVRRDDPCRYYLHLLTRPSGDTVRVRDDGRRVLEVRDVRTREHLAFTQSGGHLTISGITTWDPYDTVFALRTARALPHAVAPGNTPHNSSEGTSS</sequence>
<feature type="domain" description="Glycoside hydrolase family 29 N-terminal" evidence="7">
    <location>
        <begin position="53"/>
        <end position="302"/>
    </location>
</feature>
<keyword evidence="3" id="KW-0732">Signal</keyword>
<dbReference type="Proteomes" id="UP001500888">
    <property type="component" value="Unassembled WGS sequence"/>
</dbReference>
<evidence type="ECO:0000256" key="1">
    <source>
        <dbReference type="ARBA" id="ARBA00007951"/>
    </source>
</evidence>
<comment type="caution">
    <text evidence="8">The sequence shown here is derived from an EMBL/GenBank/DDBJ whole genome shotgun (WGS) entry which is preliminary data.</text>
</comment>
<name>A0ABP7HV49_9ACTN</name>
<evidence type="ECO:0000313" key="8">
    <source>
        <dbReference type="EMBL" id="GAA3804325.1"/>
    </source>
</evidence>
<evidence type="ECO:0000259" key="7">
    <source>
        <dbReference type="Pfam" id="PF01120"/>
    </source>
</evidence>
<feature type="region of interest" description="Disordered" evidence="6">
    <location>
        <begin position="310"/>
        <end position="331"/>
    </location>
</feature>
<keyword evidence="9" id="KW-1185">Reference proteome</keyword>
<dbReference type="EC" id="3.2.1.51" evidence="2"/>
<evidence type="ECO:0000256" key="2">
    <source>
        <dbReference type="ARBA" id="ARBA00012662"/>
    </source>
</evidence>
<evidence type="ECO:0000256" key="4">
    <source>
        <dbReference type="ARBA" id="ARBA00022801"/>
    </source>
</evidence>
<gene>
    <name evidence="8" type="ORF">GCM10022226_25230</name>
</gene>
<keyword evidence="5" id="KW-0326">Glycosidase</keyword>
<evidence type="ECO:0000256" key="3">
    <source>
        <dbReference type="ARBA" id="ARBA00022729"/>
    </source>
</evidence>
<evidence type="ECO:0000256" key="5">
    <source>
        <dbReference type="ARBA" id="ARBA00023295"/>
    </source>
</evidence>
<dbReference type="PANTHER" id="PTHR10030:SF37">
    <property type="entry name" value="ALPHA-L-FUCOSIDASE-RELATED"/>
    <property type="match status" value="1"/>
</dbReference>
<protein>
    <recommendedName>
        <fullName evidence="2">alpha-L-fucosidase</fullName>
        <ecNumber evidence="2">3.2.1.51</ecNumber>
    </recommendedName>
</protein>
<dbReference type="EMBL" id="BAAAZR010000004">
    <property type="protein sequence ID" value="GAA3804325.1"/>
    <property type="molecule type" value="Genomic_DNA"/>
</dbReference>
<keyword evidence="4" id="KW-0378">Hydrolase</keyword>
<dbReference type="PANTHER" id="PTHR10030">
    <property type="entry name" value="ALPHA-L-FUCOSIDASE"/>
    <property type="match status" value="1"/>
</dbReference>
<evidence type="ECO:0000313" key="9">
    <source>
        <dbReference type="Proteomes" id="UP001500888"/>
    </source>
</evidence>
<reference evidence="9" key="1">
    <citation type="journal article" date="2019" name="Int. J. Syst. Evol. Microbiol.">
        <title>The Global Catalogue of Microorganisms (GCM) 10K type strain sequencing project: providing services to taxonomists for standard genome sequencing and annotation.</title>
        <authorList>
            <consortium name="The Broad Institute Genomics Platform"/>
            <consortium name="The Broad Institute Genome Sequencing Center for Infectious Disease"/>
            <person name="Wu L."/>
            <person name="Ma J."/>
        </authorList>
    </citation>
    <scope>NUCLEOTIDE SEQUENCE [LARGE SCALE GENOMIC DNA]</scope>
    <source>
        <strain evidence="9">JCM 16908</strain>
    </source>
</reference>
<dbReference type="SMART" id="SM00812">
    <property type="entry name" value="Alpha_L_fucos"/>
    <property type="match status" value="1"/>
</dbReference>
<comment type="similarity">
    <text evidence="1">Belongs to the glycosyl hydrolase 29 family.</text>
</comment>
<dbReference type="SUPFAM" id="SSF51445">
    <property type="entry name" value="(Trans)glycosidases"/>
    <property type="match status" value="1"/>
</dbReference>
<proteinExistence type="inferred from homology"/>
<dbReference type="InterPro" id="IPR057739">
    <property type="entry name" value="Glyco_hydro_29_N"/>
</dbReference>
<dbReference type="Gene3D" id="3.20.20.80">
    <property type="entry name" value="Glycosidases"/>
    <property type="match status" value="1"/>
</dbReference>
<evidence type="ECO:0000256" key="6">
    <source>
        <dbReference type="SAM" id="MobiDB-lite"/>
    </source>
</evidence>
<dbReference type="Pfam" id="PF01120">
    <property type="entry name" value="Alpha_L_fucos"/>
    <property type="match status" value="1"/>
</dbReference>
<feature type="compositionally biased region" description="Basic and acidic residues" evidence="6">
    <location>
        <begin position="322"/>
        <end position="331"/>
    </location>
</feature>
<accession>A0ABP7HV49</accession>
<dbReference type="InterPro" id="IPR000933">
    <property type="entry name" value="Glyco_hydro_29"/>
</dbReference>
<dbReference type="InterPro" id="IPR017853">
    <property type="entry name" value="GH"/>
</dbReference>